<evidence type="ECO:0000256" key="1">
    <source>
        <dbReference type="SAM" id="Phobius"/>
    </source>
</evidence>
<sequence length="41" mass="4681">MIIFMKKHSWFSDFQLFAIGVKLFALGYSLIFGINSLLAIV</sequence>
<evidence type="ECO:0000313" key="3">
    <source>
        <dbReference type="Proteomes" id="UP000010953"/>
    </source>
</evidence>
<reference evidence="2" key="1">
    <citation type="submission" date="2013-01" db="EMBL/GenBank/DDBJ databases">
        <title>Genome assembly of Mariniradius saccharolyticus AK6.</title>
        <authorList>
            <person name="Vaidya B."/>
            <person name="Khatri I."/>
            <person name="Tanuku N.R.S."/>
            <person name="Subramanian S."/>
            <person name="Pinnaka A."/>
        </authorList>
    </citation>
    <scope>NUCLEOTIDE SEQUENCE [LARGE SCALE GENOMIC DNA]</scope>
    <source>
        <strain evidence="2">AK6</strain>
    </source>
</reference>
<feature type="transmembrane region" description="Helical" evidence="1">
    <location>
        <begin position="21"/>
        <end position="40"/>
    </location>
</feature>
<dbReference type="AlphaFoldDB" id="M7Y3G6"/>
<dbReference type="EMBL" id="AMZY02000001">
    <property type="protein sequence ID" value="EMS35282.1"/>
    <property type="molecule type" value="Genomic_DNA"/>
</dbReference>
<comment type="caution">
    <text evidence="2">The sequence shown here is derived from an EMBL/GenBank/DDBJ whole genome shotgun (WGS) entry which is preliminary data.</text>
</comment>
<keyword evidence="1" id="KW-0472">Membrane</keyword>
<keyword evidence="1" id="KW-0812">Transmembrane</keyword>
<accession>M7Y3G6</accession>
<dbReference type="InParanoid" id="M7Y3G6"/>
<keyword evidence="1" id="KW-1133">Transmembrane helix</keyword>
<proteinExistence type="predicted"/>
<organism evidence="2 3">
    <name type="scientific">Mariniradius saccharolyticus AK6</name>
    <dbReference type="NCBI Taxonomy" id="1239962"/>
    <lineage>
        <taxon>Bacteria</taxon>
        <taxon>Pseudomonadati</taxon>
        <taxon>Bacteroidota</taxon>
        <taxon>Cytophagia</taxon>
        <taxon>Cytophagales</taxon>
        <taxon>Cyclobacteriaceae</taxon>
        <taxon>Mariniradius</taxon>
    </lineage>
</organism>
<protein>
    <submittedName>
        <fullName evidence="2">Uncharacterized protein</fullName>
    </submittedName>
</protein>
<keyword evidence="3" id="KW-1185">Reference proteome</keyword>
<evidence type="ECO:0000313" key="2">
    <source>
        <dbReference type="EMBL" id="EMS35282.1"/>
    </source>
</evidence>
<dbReference type="Proteomes" id="UP000010953">
    <property type="component" value="Unassembled WGS sequence"/>
</dbReference>
<name>M7Y3G6_9BACT</name>
<dbReference type="STRING" id="1239962.C943_00055"/>
<gene>
    <name evidence="2" type="ORF">C943_00055</name>
</gene>